<keyword evidence="1" id="KW-1133">Transmembrane helix</keyword>
<feature type="transmembrane region" description="Helical" evidence="1">
    <location>
        <begin position="36"/>
        <end position="54"/>
    </location>
</feature>
<organism evidence="2">
    <name type="scientific">Amphimedon queenslandica</name>
    <name type="common">Sponge</name>
    <dbReference type="NCBI Taxonomy" id="400682"/>
    <lineage>
        <taxon>Eukaryota</taxon>
        <taxon>Metazoa</taxon>
        <taxon>Porifera</taxon>
        <taxon>Demospongiae</taxon>
        <taxon>Heteroscleromorpha</taxon>
        <taxon>Haplosclerida</taxon>
        <taxon>Niphatidae</taxon>
        <taxon>Amphimedon</taxon>
    </lineage>
</organism>
<dbReference type="InterPro" id="IPR051055">
    <property type="entry name" value="PIF1_helicase"/>
</dbReference>
<dbReference type="EnsemblMetazoa" id="Aqu2.1.38237_001">
    <property type="protein sequence ID" value="Aqu2.1.38237_001"/>
    <property type="gene ID" value="Aqu2.1.38237"/>
</dbReference>
<accession>A0A1X7VFE8</accession>
<keyword evidence="1" id="KW-0472">Membrane</keyword>
<sequence length="98" mass="11339">MTLHSAFVIDCGHLGYQQLSSDKVNTLHTRLSKLKLLIIDEVSMVGANFLFLLHKKLKQIMNLPDSLLMMFPFLLWEIYTSYLLSYSLLYSPQLEMAL</sequence>
<dbReference type="AlphaFoldDB" id="A0A1X7VFE8"/>
<evidence type="ECO:0000256" key="1">
    <source>
        <dbReference type="SAM" id="Phobius"/>
    </source>
</evidence>
<protein>
    <recommendedName>
        <fullName evidence="3">DNA helicase</fullName>
    </recommendedName>
</protein>
<dbReference type="PANTHER" id="PTHR47642:SF5">
    <property type="entry name" value="ATP-DEPENDENT DNA HELICASE"/>
    <property type="match status" value="1"/>
</dbReference>
<dbReference type="PANTHER" id="PTHR47642">
    <property type="entry name" value="ATP-DEPENDENT DNA HELICASE"/>
    <property type="match status" value="1"/>
</dbReference>
<evidence type="ECO:0000313" key="2">
    <source>
        <dbReference type="EnsemblMetazoa" id="Aqu2.1.38237_001"/>
    </source>
</evidence>
<proteinExistence type="predicted"/>
<feature type="transmembrane region" description="Helical" evidence="1">
    <location>
        <begin position="66"/>
        <end position="89"/>
    </location>
</feature>
<name>A0A1X7VFE8_AMPQE</name>
<keyword evidence="1" id="KW-0812">Transmembrane</keyword>
<dbReference type="InParanoid" id="A0A1X7VFE8"/>
<evidence type="ECO:0008006" key="3">
    <source>
        <dbReference type="Google" id="ProtNLM"/>
    </source>
</evidence>
<reference evidence="2" key="1">
    <citation type="submission" date="2017-05" db="UniProtKB">
        <authorList>
            <consortium name="EnsemblMetazoa"/>
        </authorList>
    </citation>
    <scope>IDENTIFICATION</scope>
</reference>